<dbReference type="EC" id="3.1.3.5" evidence="5"/>
<protein>
    <submittedName>
        <fullName evidence="5">NAD 5'-nucleotidase</fullName>
        <ecNumber evidence="5">3.1.3.5</ecNumber>
    </submittedName>
</protein>
<dbReference type="GO" id="GO:0009166">
    <property type="term" value="P:nucleotide catabolic process"/>
    <property type="evidence" value="ECO:0007669"/>
    <property type="project" value="InterPro"/>
</dbReference>
<dbReference type="GO" id="GO:0030288">
    <property type="term" value="C:outer membrane-bounded periplasmic space"/>
    <property type="evidence" value="ECO:0007669"/>
    <property type="project" value="TreeGrafter"/>
</dbReference>
<evidence type="ECO:0000259" key="3">
    <source>
        <dbReference type="Pfam" id="PF00149"/>
    </source>
</evidence>
<dbReference type="Pfam" id="PF02872">
    <property type="entry name" value="5_nucleotid_C"/>
    <property type="match status" value="1"/>
</dbReference>
<keyword evidence="1" id="KW-0732">Signal</keyword>
<keyword evidence="2 5" id="KW-0378">Hydrolase</keyword>
<dbReference type="InterPro" id="IPR004843">
    <property type="entry name" value="Calcineurin-like_PHP"/>
</dbReference>
<dbReference type="GO" id="GO:0000166">
    <property type="term" value="F:nucleotide binding"/>
    <property type="evidence" value="ECO:0007669"/>
    <property type="project" value="UniProtKB-KW"/>
</dbReference>
<feature type="domain" description="5'-Nucleotidase C-terminal" evidence="4">
    <location>
        <begin position="377"/>
        <end position="526"/>
    </location>
</feature>
<evidence type="ECO:0000256" key="1">
    <source>
        <dbReference type="ARBA" id="ARBA00022729"/>
    </source>
</evidence>
<feature type="domain" description="Calcineurin-like phosphoesterase" evidence="3">
    <location>
        <begin position="11"/>
        <end position="246"/>
    </location>
</feature>
<dbReference type="AlphaFoldDB" id="A0A240EMS1"/>
<accession>A0A240EMS1</accession>
<dbReference type="GO" id="GO:0008253">
    <property type="term" value="F:5'-nucleotidase activity"/>
    <property type="evidence" value="ECO:0007669"/>
    <property type="project" value="UniProtKB-EC"/>
</dbReference>
<evidence type="ECO:0000313" key="6">
    <source>
        <dbReference type="Proteomes" id="UP000219336"/>
    </source>
</evidence>
<dbReference type="GO" id="GO:0008768">
    <property type="term" value="F:UDP-sugar diphosphatase activity"/>
    <property type="evidence" value="ECO:0007669"/>
    <property type="project" value="TreeGrafter"/>
</dbReference>
<dbReference type="SUPFAM" id="SSF56300">
    <property type="entry name" value="Metallo-dependent phosphatases"/>
    <property type="match status" value="1"/>
</dbReference>
<dbReference type="InterPro" id="IPR006179">
    <property type="entry name" value="5_nucleotidase/apyrase"/>
</dbReference>
<evidence type="ECO:0000256" key="2">
    <source>
        <dbReference type="RuleBase" id="RU362119"/>
    </source>
</evidence>
<dbReference type="Gene3D" id="3.90.780.10">
    <property type="entry name" value="5'-Nucleotidase, C-terminal domain"/>
    <property type="match status" value="1"/>
</dbReference>
<evidence type="ECO:0000259" key="4">
    <source>
        <dbReference type="Pfam" id="PF02872"/>
    </source>
</evidence>
<dbReference type="PRINTS" id="PR01607">
    <property type="entry name" value="APYRASEFAMLY"/>
</dbReference>
<comment type="similarity">
    <text evidence="2">Belongs to the 5'-nucleotidase family.</text>
</comment>
<dbReference type="SUPFAM" id="SSF55816">
    <property type="entry name" value="5'-nucleotidase (syn. UDP-sugar hydrolase), C-terminal domain"/>
    <property type="match status" value="1"/>
</dbReference>
<dbReference type="EMBL" id="OANU01000087">
    <property type="protein sequence ID" value="SNX49958.1"/>
    <property type="molecule type" value="Genomic_DNA"/>
</dbReference>
<keyword evidence="2" id="KW-0547">Nucleotide-binding</keyword>
<dbReference type="PANTHER" id="PTHR11575:SF24">
    <property type="entry name" value="5'-NUCLEOTIDASE"/>
    <property type="match status" value="1"/>
</dbReference>
<dbReference type="RefSeq" id="WP_096994907.1">
    <property type="nucleotide sequence ID" value="NZ_JBHSII010000009.1"/>
</dbReference>
<evidence type="ECO:0000313" key="5">
    <source>
        <dbReference type="EMBL" id="SNX49958.1"/>
    </source>
</evidence>
<dbReference type="InterPro" id="IPR036907">
    <property type="entry name" value="5'-Nucleotdase_C_sf"/>
</dbReference>
<dbReference type="Gene3D" id="3.60.21.10">
    <property type="match status" value="1"/>
</dbReference>
<gene>
    <name evidence="5" type="ORF">VTH8203_03606</name>
</gene>
<organism evidence="5 6">
    <name type="scientific">Vibrio thalassae</name>
    <dbReference type="NCBI Taxonomy" id="1243014"/>
    <lineage>
        <taxon>Bacteria</taxon>
        <taxon>Pseudomonadati</taxon>
        <taxon>Pseudomonadota</taxon>
        <taxon>Gammaproteobacteria</taxon>
        <taxon>Vibrionales</taxon>
        <taxon>Vibrionaceae</taxon>
        <taxon>Vibrio</taxon>
    </lineage>
</organism>
<dbReference type="Pfam" id="PF00149">
    <property type="entry name" value="Metallophos"/>
    <property type="match status" value="1"/>
</dbReference>
<reference evidence="6" key="1">
    <citation type="submission" date="2016-06" db="EMBL/GenBank/DDBJ databases">
        <authorList>
            <person name="Rodrigo-Torres L."/>
            <person name="Arahal R.D."/>
            <person name="Lucena T."/>
        </authorList>
    </citation>
    <scope>NUCLEOTIDE SEQUENCE [LARGE SCALE GENOMIC DNA]</scope>
    <source>
        <strain evidence="6">CECT8203</strain>
    </source>
</reference>
<keyword evidence="6" id="KW-1185">Reference proteome</keyword>
<proteinExistence type="inferred from homology"/>
<dbReference type="PANTHER" id="PTHR11575">
    <property type="entry name" value="5'-NUCLEOTIDASE-RELATED"/>
    <property type="match status" value="1"/>
</dbReference>
<dbReference type="OrthoDB" id="9803927at2"/>
<sequence>MKKNNKPLKLTIAHINDTHSYFEPTSLQLNISHNNIDYQPFVSAGGFARIASRVEQLRTQTSSDGFLLLHAGDCFQGTLYFSLFKGEANAELLNELNPDAMALGNHELDMGNEPVGKFVREIDFPLLAGNWNLSQEGSKEYPLNGHPNVYHYDEKEKTAQWIEKKIESERVAIFGLSIDKMADIANPDCDTSFESSLQVARATIRAIKRSGINKIIILSHMGYDADLELASQLEGVGLIIGGHSHVLQGDFSALGLASKDHYGVCVNGTYVVQAGYHAMMMGRCDIEFSSEGNITQFIGKNELLVGRRVFMDVDDDVSSIPYEAIRDKVQSHPNVQVCRKHPLIKQIMNEKYRPRVKALQDQKVTTLSRTLRHVRLPDEHGGSEIAPLVAMSFVHTMRSLGHQVDFAIHNAGGVRNSLNRGAISVADIAGKLLPFAVPIGVYQIYGKYIPQIIEGAIDNAIGNGVIGTGSGSYPYTSQLEFHYDKDKPKGLRVSHVKIAGHSLVLDKIYTGSSSAYTMKGKEGYDAILNMMGNGTVTNWSMADCFIKLLSDKPSVVNRVGRDNIGSILK</sequence>
<dbReference type="InterPro" id="IPR029052">
    <property type="entry name" value="Metallo-depent_PP-like"/>
</dbReference>
<name>A0A240EMS1_9VIBR</name>
<dbReference type="InterPro" id="IPR008334">
    <property type="entry name" value="5'-Nucleotdase_C"/>
</dbReference>
<dbReference type="Proteomes" id="UP000219336">
    <property type="component" value="Unassembled WGS sequence"/>
</dbReference>